<feature type="DNA-binding region" description="H-T-H motif" evidence="2">
    <location>
        <begin position="44"/>
        <end position="63"/>
    </location>
</feature>
<feature type="domain" description="HTH tetR-type" evidence="3">
    <location>
        <begin position="21"/>
        <end position="81"/>
    </location>
</feature>
<protein>
    <submittedName>
        <fullName evidence="4">TetR/AcrR family transcriptional regulator</fullName>
    </submittedName>
</protein>
<dbReference type="InterPro" id="IPR009057">
    <property type="entry name" value="Homeodomain-like_sf"/>
</dbReference>
<dbReference type="RefSeq" id="WP_342159093.1">
    <property type="nucleotide sequence ID" value="NZ_JBCDNA010000001.1"/>
</dbReference>
<evidence type="ECO:0000259" key="3">
    <source>
        <dbReference type="PROSITE" id="PS50977"/>
    </source>
</evidence>
<organism evidence="4 5">
    <name type="scientific">Lutimonas vermicola</name>
    <dbReference type="NCBI Taxonomy" id="414288"/>
    <lineage>
        <taxon>Bacteria</taxon>
        <taxon>Pseudomonadati</taxon>
        <taxon>Bacteroidota</taxon>
        <taxon>Flavobacteriia</taxon>
        <taxon>Flavobacteriales</taxon>
        <taxon>Flavobacteriaceae</taxon>
        <taxon>Lutimonas</taxon>
    </lineage>
</organism>
<dbReference type="Pfam" id="PF00440">
    <property type="entry name" value="TetR_N"/>
    <property type="match status" value="1"/>
</dbReference>
<evidence type="ECO:0000313" key="4">
    <source>
        <dbReference type="EMBL" id="MEL4455282.1"/>
    </source>
</evidence>
<comment type="caution">
    <text evidence="4">The sequence shown here is derived from an EMBL/GenBank/DDBJ whole genome shotgun (WGS) entry which is preliminary data.</text>
</comment>
<dbReference type="Gene3D" id="1.10.357.10">
    <property type="entry name" value="Tetracycline Repressor, domain 2"/>
    <property type="match status" value="1"/>
</dbReference>
<proteinExistence type="predicted"/>
<sequence length="224" mass="26247">MAVNVSISLNPGLYIKDPQQSELGKRIIKHSILLIDEIGFEQFNFKKLAEEMKSTEASIYRYFENKHLLLTYLVSWYWEWLNYMIQIKTFNVEDPKKKLEIIIHTFVLISEENPAIDYVNESSLHNLVIAESTKVYHTKGVDEENNKGFFLNYKEMVSSVAEVILEIKPNFPYPHALASNLFEMTNTHFYFADHLPRLTDIDNKAGQKEEVEKMLLFFISKLLD</sequence>
<name>A0ABU9KYK9_9FLAO</name>
<evidence type="ECO:0000313" key="5">
    <source>
        <dbReference type="Proteomes" id="UP001474120"/>
    </source>
</evidence>
<gene>
    <name evidence="4" type="ORF">AABB81_05205</name>
</gene>
<dbReference type="SUPFAM" id="SSF46689">
    <property type="entry name" value="Homeodomain-like"/>
    <property type="match status" value="1"/>
</dbReference>
<evidence type="ECO:0000256" key="2">
    <source>
        <dbReference type="PROSITE-ProRule" id="PRU00335"/>
    </source>
</evidence>
<dbReference type="PROSITE" id="PS50977">
    <property type="entry name" value="HTH_TETR_2"/>
    <property type="match status" value="1"/>
</dbReference>
<dbReference type="InterPro" id="IPR001647">
    <property type="entry name" value="HTH_TetR"/>
</dbReference>
<evidence type="ECO:0000256" key="1">
    <source>
        <dbReference type="ARBA" id="ARBA00023125"/>
    </source>
</evidence>
<dbReference type="EMBL" id="JBCDNA010000001">
    <property type="protein sequence ID" value="MEL4455282.1"/>
    <property type="molecule type" value="Genomic_DNA"/>
</dbReference>
<keyword evidence="5" id="KW-1185">Reference proteome</keyword>
<reference evidence="4 5" key="1">
    <citation type="submission" date="2024-04" db="EMBL/GenBank/DDBJ databases">
        <title>whole genome sequencing of Lutimonas vermicola strain IMCC1616.</title>
        <authorList>
            <person name="Bae S.S."/>
        </authorList>
    </citation>
    <scope>NUCLEOTIDE SEQUENCE [LARGE SCALE GENOMIC DNA]</scope>
    <source>
        <strain evidence="4 5">IMCC1616</strain>
    </source>
</reference>
<dbReference type="Proteomes" id="UP001474120">
    <property type="component" value="Unassembled WGS sequence"/>
</dbReference>
<keyword evidence="1 2" id="KW-0238">DNA-binding</keyword>
<accession>A0ABU9KYK9</accession>